<proteinExistence type="predicted"/>
<dbReference type="EMBL" id="JAPDGR010004201">
    <property type="protein sequence ID" value="KAJ2968836.1"/>
    <property type="molecule type" value="Genomic_DNA"/>
</dbReference>
<reference evidence="1" key="1">
    <citation type="submission" date="2022-10" db="EMBL/GenBank/DDBJ databases">
        <title>Genome Sequence of Xylaria curta.</title>
        <authorList>
            <person name="Buettner E."/>
        </authorList>
    </citation>
    <scope>NUCLEOTIDE SEQUENCE</scope>
    <source>
        <strain evidence="1">Babe10</strain>
    </source>
</reference>
<sequence length="184" mass="20126">MASISSVPSTPSWTSHETALSRPRRSAAILPETPDLQTCLGLLTKQLSSAVNSSHTQPNADTTALQVWAMIEAYEKLRDQVTTTREGEVQDSPLGPVFDMWLKALHSVHEGMHWTSYLSFIIDKGRLVLDGFIGVREWLFAVPGSPLKDTALAGNAGGSHSGPPHEARGVTASLLRYMRMRRGF</sequence>
<dbReference type="Proteomes" id="UP001143856">
    <property type="component" value="Unassembled WGS sequence"/>
</dbReference>
<evidence type="ECO:0000313" key="1">
    <source>
        <dbReference type="EMBL" id="KAJ2968836.1"/>
    </source>
</evidence>
<evidence type="ECO:0000313" key="2">
    <source>
        <dbReference type="Proteomes" id="UP001143856"/>
    </source>
</evidence>
<gene>
    <name evidence="1" type="ORF">NUW58_g10131</name>
</gene>
<accession>A0ACC1MQF1</accession>
<comment type="caution">
    <text evidence="1">The sequence shown here is derived from an EMBL/GenBank/DDBJ whole genome shotgun (WGS) entry which is preliminary data.</text>
</comment>
<protein>
    <submittedName>
        <fullName evidence="1">Uncharacterized protein</fullName>
    </submittedName>
</protein>
<keyword evidence="2" id="KW-1185">Reference proteome</keyword>
<name>A0ACC1MQF1_9PEZI</name>
<organism evidence="1 2">
    <name type="scientific">Xylaria curta</name>
    <dbReference type="NCBI Taxonomy" id="42375"/>
    <lineage>
        <taxon>Eukaryota</taxon>
        <taxon>Fungi</taxon>
        <taxon>Dikarya</taxon>
        <taxon>Ascomycota</taxon>
        <taxon>Pezizomycotina</taxon>
        <taxon>Sordariomycetes</taxon>
        <taxon>Xylariomycetidae</taxon>
        <taxon>Xylariales</taxon>
        <taxon>Xylariaceae</taxon>
        <taxon>Xylaria</taxon>
    </lineage>
</organism>